<dbReference type="AlphaFoldDB" id="A0AA40LFY8"/>
<dbReference type="EMBL" id="JAULJE010000020">
    <property type="protein sequence ID" value="KAK1330752.1"/>
    <property type="molecule type" value="Genomic_DNA"/>
</dbReference>
<protein>
    <submittedName>
        <fullName evidence="2">Uncharacterized protein</fullName>
    </submittedName>
</protein>
<feature type="compositionally biased region" description="Basic residues" evidence="1">
    <location>
        <begin position="85"/>
        <end position="97"/>
    </location>
</feature>
<evidence type="ECO:0000313" key="3">
    <source>
        <dbReference type="Proteomes" id="UP001177744"/>
    </source>
</evidence>
<accession>A0AA40LFY8</accession>
<feature type="region of interest" description="Disordered" evidence="1">
    <location>
        <begin position="22"/>
        <end position="97"/>
    </location>
</feature>
<feature type="compositionally biased region" description="Basic and acidic residues" evidence="1">
    <location>
        <begin position="67"/>
        <end position="84"/>
    </location>
</feature>
<proteinExistence type="predicted"/>
<evidence type="ECO:0000313" key="2">
    <source>
        <dbReference type="EMBL" id="KAK1330752.1"/>
    </source>
</evidence>
<reference evidence="2" key="1">
    <citation type="submission" date="2023-06" db="EMBL/GenBank/DDBJ databases">
        <title>Reference genome for the Northern bat (Eptesicus nilssonii), a most northern bat species.</title>
        <authorList>
            <person name="Laine V.N."/>
            <person name="Pulliainen A.T."/>
            <person name="Lilley T.M."/>
        </authorList>
    </citation>
    <scope>NUCLEOTIDE SEQUENCE</scope>
    <source>
        <strain evidence="2">BLF_Eptnil</strain>
        <tissue evidence="2">Kidney</tissue>
    </source>
</reference>
<gene>
    <name evidence="2" type="ORF">QTO34_008690</name>
</gene>
<feature type="compositionally biased region" description="Basic and acidic residues" evidence="1">
    <location>
        <begin position="45"/>
        <end position="59"/>
    </location>
</feature>
<comment type="caution">
    <text evidence="2">The sequence shown here is derived from an EMBL/GenBank/DDBJ whole genome shotgun (WGS) entry which is preliminary data.</text>
</comment>
<organism evidence="2 3">
    <name type="scientific">Cnephaeus nilssonii</name>
    <name type="common">Northern bat</name>
    <name type="synonym">Eptesicus nilssonii</name>
    <dbReference type="NCBI Taxonomy" id="3371016"/>
    <lineage>
        <taxon>Eukaryota</taxon>
        <taxon>Metazoa</taxon>
        <taxon>Chordata</taxon>
        <taxon>Craniata</taxon>
        <taxon>Vertebrata</taxon>
        <taxon>Euteleostomi</taxon>
        <taxon>Mammalia</taxon>
        <taxon>Eutheria</taxon>
        <taxon>Laurasiatheria</taxon>
        <taxon>Chiroptera</taxon>
        <taxon>Yangochiroptera</taxon>
        <taxon>Vespertilionidae</taxon>
        <taxon>Cnephaeus</taxon>
    </lineage>
</organism>
<dbReference type="Proteomes" id="UP001177744">
    <property type="component" value="Unassembled WGS sequence"/>
</dbReference>
<keyword evidence="3" id="KW-1185">Reference proteome</keyword>
<evidence type="ECO:0000256" key="1">
    <source>
        <dbReference type="SAM" id="MobiDB-lite"/>
    </source>
</evidence>
<sequence>MECPSCGHVSKEEAPKFCCECGRRLPPAAPAPDPETNPKVTSVPEGEKESGQELKEDGAPRATSVPEGEKESGQELKEEGDPRRPRCPRGRRRADRS</sequence>
<name>A0AA40LFY8_CNENI</name>